<sequence length="979" mass="110987">MSPPMALEIDPEDDLPNPPRISEKDANPGFPHLDALVSLLRTIESCTPQTEVDATTPEPPSYCDTLPAGFRLRPSVRNCDWKRFKNELETETPCVIDILVANSDLPLQVLDDEAQRGGGYDASQLGEAQDRHKHSVGNLCEEPWIHRVRIRSTAVLQLLGSVGGVSWDVTKTHCFTRPFQFLILHQDRIRAHLETLESEAAANTSSEEDDQSQGLLAVGQILQEIRCYVNFVDESLIPLCRQYEGASSCLTKVRFDDLWYLFRPGELVYLDPNSTLVDRVRGKAALSEKTKQRVGRVVSTSPPLPRVAGEGLFRSEWRRGPNPEANAIGDGRDDDGDFEINLYFLDFDGEGFVPWYISFPIAPYPGSIRVDCLRLHPIRFAGAAESTLERHIAQGEKFMECVNTKHLVFSGTPLIYEPTGGEVLSFKGEPLVGASRYDGEVYVDVKEALRCRPFWSTWNHRYTSRDPILEEMVENYPVQKRSYEEGSSKSRPYREVLCCGQDALGRTHINAQRECDRYLSEENGVQFELFPLQKEDLALLPRRIYVYLLRARFFVAADIYDMHPVVPETHALEEICIDDDLKDTLKAVVREHFQRAKLLGQARTSICDENSHGNDQGLVILLQGPPGTGKTATAEAIAQTYQRPLMVLDMGDIVNVGDGGRDFLRLAEVWNCVVLLDEVDAFLLHRSKQDVHSNTDISLLLRILETFSGLLILTTCRPAVLDQGVKSRVHLNLCLKPLNLEQTLQIFRNNIAHLREIERRSTTPEHRALGIQEDEILKFASRQFRTNTFDYGRWNGRQIRNAFRAAVAIARYQYLGTTLEPQLGPEHFRKVAELTKQYDIARSRVLGHGDSYVARQREERCDDEELDSSELPSPRRRRPRPGRGMRFTTYTEDERLQVSEKALVLDEELKDEEDGAGPSRAEMLRRSERGSTGGPRWPVDQGGEMVAKSPPGEWRPRYEFDGKGGEDESGRARDHFRRG</sequence>
<proteinExistence type="predicted"/>
<dbReference type="InterPro" id="IPR003959">
    <property type="entry name" value="ATPase_AAA_core"/>
</dbReference>
<dbReference type="Pfam" id="PF22942">
    <property type="entry name" value="DUF7025"/>
    <property type="match status" value="1"/>
</dbReference>
<dbReference type="Pfam" id="PF23232">
    <property type="entry name" value="AAA_lid_13"/>
    <property type="match status" value="1"/>
</dbReference>
<feature type="compositionally biased region" description="Acidic residues" evidence="1">
    <location>
        <begin position="906"/>
        <end position="915"/>
    </location>
</feature>
<organism evidence="3 4">
    <name type="scientific">Cercophora newfieldiana</name>
    <dbReference type="NCBI Taxonomy" id="92897"/>
    <lineage>
        <taxon>Eukaryota</taxon>
        <taxon>Fungi</taxon>
        <taxon>Dikarya</taxon>
        <taxon>Ascomycota</taxon>
        <taxon>Pezizomycotina</taxon>
        <taxon>Sordariomycetes</taxon>
        <taxon>Sordariomycetidae</taxon>
        <taxon>Sordariales</taxon>
        <taxon>Lasiosphaeriaceae</taxon>
        <taxon>Cercophora</taxon>
    </lineage>
</organism>
<evidence type="ECO:0000313" key="4">
    <source>
        <dbReference type="Proteomes" id="UP001174936"/>
    </source>
</evidence>
<dbReference type="SUPFAM" id="SSF52540">
    <property type="entry name" value="P-loop containing nucleoside triphosphate hydrolases"/>
    <property type="match status" value="1"/>
</dbReference>
<feature type="domain" description="AAA+ ATPase" evidence="2">
    <location>
        <begin position="616"/>
        <end position="717"/>
    </location>
</feature>
<dbReference type="Gene3D" id="3.40.50.300">
    <property type="entry name" value="P-loop containing nucleotide triphosphate hydrolases"/>
    <property type="match status" value="1"/>
</dbReference>
<evidence type="ECO:0000259" key="2">
    <source>
        <dbReference type="SMART" id="SM00382"/>
    </source>
</evidence>
<evidence type="ECO:0000313" key="3">
    <source>
        <dbReference type="EMBL" id="KAK0638936.1"/>
    </source>
</evidence>
<dbReference type="Pfam" id="PF00004">
    <property type="entry name" value="AAA"/>
    <property type="match status" value="1"/>
</dbReference>
<reference evidence="3" key="1">
    <citation type="submission" date="2023-06" db="EMBL/GenBank/DDBJ databases">
        <title>Genome-scale phylogeny and comparative genomics of the fungal order Sordariales.</title>
        <authorList>
            <consortium name="Lawrence Berkeley National Laboratory"/>
            <person name="Hensen N."/>
            <person name="Bonometti L."/>
            <person name="Westerberg I."/>
            <person name="Brannstrom I.O."/>
            <person name="Guillou S."/>
            <person name="Cros-Aarteil S."/>
            <person name="Calhoun S."/>
            <person name="Haridas S."/>
            <person name="Kuo A."/>
            <person name="Mondo S."/>
            <person name="Pangilinan J."/>
            <person name="Riley R."/>
            <person name="Labutti K."/>
            <person name="Andreopoulos B."/>
            <person name="Lipzen A."/>
            <person name="Chen C."/>
            <person name="Yanf M."/>
            <person name="Daum C."/>
            <person name="Ng V."/>
            <person name="Clum A."/>
            <person name="Steindorff A."/>
            <person name="Ohm R."/>
            <person name="Martin F."/>
            <person name="Silar P."/>
            <person name="Natvig D."/>
            <person name="Lalanne C."/>
            <person name="Gautier V."/>
            <person name="Ament-Velasquez S.L."/>
            <person name="Kruys A."/>
            <person name="Hutchinson M.I."/>
            <person name="Powell A.J."/>
            <person name="Barry K."/>
            <person name="Miller A.N."/>
            <person name="Grigoriev I.V."/>
            <person name="Debuchy R."/>
            <person name="Gladieux P."/>
            <person name="Thoren M.H."/>
            <person name="Johannesson H."/>
        </authorList>
    </citation>
    <scope>NUCLEOTIDE SEQUENCE</scope>
    <source>
        <strain evidence="3">SMH2532-1</strain>
    </source>
</reference>
<dbReference type="InterPro" id="IPR054289">
    <property type="entry name" value="DUF7025"/>
</dbReference>
<feature type="compositionally biased region" description="Basic and acidic residues" evidence="1">
    <location>
        <begin position="954"/>
        <end position="973"/>
    </location>
</feature>
<dbReference type="AlphaFoldDB" id="A0AA39XSP2"/>
<dbReference type="GO" id="GO:0016887">
    <property type="term" value="F:ATP hydrolysis activity"/>
    <property type="evidence" value="ECO:0007669"/>
    <property type="project" value="InterPro"/>
</dbReference>
<name>A0AA39XSP2_9PEZI</name>
<keyword evidence="4" id="KW-1185">Reference proteome</keyword>
<dbReference type="CDD" id="cd19481">
    <property type="entry name" value="RecA-like_protease"/>
    <property type="match status" value="1"/>
</dbReference>
<evidence type="ECO:0000256" key="1">
    <source>
        <dbReference type="SAM" id="MobiDB-lite"/>
    </source>
</evidence>
<dbReference type="GO" id="GO:0005524">
    <property type="term" value="F:ATP binding"/>
    <property type="evidence" value="ECO:0007669"/>
    <property type="project" value="InterPro"/>
</dbReference>
<feature type="compositionally biased region" description="Basic residues" evidence="1">
    <location>
        <begin position="874"/>
        <end position="883"/>
    </location>
</feature>
<dbReference type="PANTHER" id="PTHR46411:SF3">
    <property type="entry name" value="AAA+ ATPASE DOMAIN-CONTAINING PROTEIN"/>
    <property type="match status" value="1"/>
</dbReference>
<accession>A0AA39XSP2</accession>
<dbReference type="InterPro" id="IPR056599">
    <property type="entry name" value="AAA_lid_fung"/>
</dbReference>
<dbReference type="PANTHER" id="PTHR46411">
    <property type="entry name" value="FAMILY ATPASE, PUTATIVE-RELATED"/>
    <property type="match status" value="1"/>
</dbReference>
<protein>
    <recommendedName>
        <fullName evidence="2">AAA+ ATPase domain-containing protein</fullName>
    </recommendedName>
</protein>
<feature type="region of interest" description="Disordered" evidence="1">
    <location>
        <begin position="906"/>
        <end position="979"/>
    </location>
</feature>
<dbReference type="EMBL" id="JAULSV010000007">
    <property type="protein sequence ID" value="KAK0638936.1"/>
    <property type="molecule type" value="Genomic_DNA"/>
</dbReference>
<dbReference type="InterPro" id="IPR003593">
    <property type="entry name" value="AAA+_ATPase"/>
</dbReference>
<dbReference type="InterPro" id="IPR027417">
    <property type="entry name" value="P-loop_NTPase"/>
</dbReference>
<feature type="region of interest" description="Disordered" evidence="1">
    <location>
        <begin position="1"/>
        <end position="29"/>
    </location>
</feature>
<comment type="caution">
    <text evidence="3">The sequence shown here is derived from an EMBL/GenBank/DDBJ whole genome shotgun (WGS) entry which is preliminary data.</text>
</comment>
<dbReference type="Proteomes" id="UP001174936">
    <property type="component" value="Unassembled WGS sequence"/>
</dbReference>
<feature type="region of interest" description="Disordered" evidence="1">
    <location>
        <begin position="856"/>
        <end position="892"/>
    </location>
</feature>
<gene>
    <name evidence="3" type="ORF">B0T16DRAFT_462657</name>
</gene>
<dbReference type="SMART" id="SM00382">
    <property type="entry name" value="AAA"/>
    <property type="match status" value="1"/>
</dbReference>